<dbReference type="EMBL" id="VSSQ01072994">
    <property type="protein sequence ID" value="MPN24214.1"/>
    <property type="molecule type" value="Genomic_DNA"/>
</dbReference>
<evidence type="ECO:0000256" key="2">
    <source>
        <dbReference type="ARBA" id="ARBA00022840"/>
    </source>
</evidence>
<reference evidence="4" key="1">
    <citation type="submission" date="2019-08" db="EMBL/GenBank/DDBJ databases">
        <authorList>
            <person name="Kucharzyk K."/>
            <person name="Murdoch R.W."/>
            <person name="Higgins S."/>
            <person name="Loffler F."/>
        </authorList>
    </citation>
    <scope>NUCLEOTIDE SEQUENCE</scope>
</reference>
<dbReference type="GO" id="GO:0005524">
    <property type="term" value="F:ATP binding"/>
    <property type="evidence" value="ECO:0007669"/>
    <property type="project" value="UniProtKB-KW"/>
</dbReference>
<organism evidence="4">
    <name type="scientific">bioreactor metagenome</name>
    <dbReference type="NCBI Taxonomy" id="1076179"/>
    <lineage>
        <taxon>unclassified sequences</taxon>
        <taxon>metagenomes</taxon>
        <taxon>ecological metagenomes</taxon>
    </lineage>
</organism>
<dbReference type="SUPFAM" id="SSF52540">
    <property type="entry name" value="P-loop containing nucleoside triphosphate hydrolases"/>
    <property type="match status" value="1"/>
</dbReference>
<evidence type="ECO:0000256" key="1">
    <source>
        <dbReference type="ARBA" id="ARBA00022741"/>
    </source>
</evidence>
<dbReference type="GO" id="GO:0005886">
    <property type="term" value="C:plasma membrane"/>
    <property type="evidence" value="ECO:0007669"/>
    <property type="project" value="TreeGrafter"/>
</dbReference>
<dbReference type="GO" id="GO:0022857">
    <property type="term" value="F:transmembrane transporter activity"/>
    <property type="evidence" value="ECO:0007669"/>
    <property type="project" value="TreeGrafter"/>
</dbReference>
<accession>A0A645GJU8</accession>
<dbReference type="EC" id="3.6.3.-" evidence="4"/>
<dbReference type="SMART" id="SM00382">
    <property type="entry name" value="AAA"/>
    <property type="match status" value="1"/>
</dbReference>
<sequence>MTKNLLELHQISNSYEEELILEEISLSVQPGTAIAITGNSGGGKTTLLSIMGLLQKPTLGQITMNGLEASSLDQKKQAKLRGESIGFVFQRARLISSLTVQENVLLPARFVRKEKEIVERAQQLLSHFELEHRLNHKPQQLSLGQLRRVALARALLLQPPLLLADEPTNDLDPALADIVAGALLQARDQGTGVIIVTHDPALAQKADHHFRLEQGNLIQVN</sequence>
<protein>
    <submittedName>
        <fullName evidence="4">Macrolide export ATP-binding/permease protein MacB</fullName>
        <ecNumber evidence="4">3.6.3.-</ecNumber>
    </submittedName>
</protein>
<dbReference type="InterPro" id="IPR017871">
    <property type="entry name" value="ABC_transporter-like_CS"/>
</dbReference>
<keyword evidence="1" id="KW-0547">Nucleotide-binding</keyword>
<dbReference type="PANTHER" id="PTHR24220">
    <property type="entry name" value="IMPORT ATP-BINDING PROTEIN"/>
    <property type="match status" value="1"/>
</dbReference>
<gene>
    <name evidence="4" type="primary">macB_102</name>
    <name evidence="4" type="ORF">SDC9_171608</name>
</gene>
<dbReference type="GO" id="GO:0016887">
    <property type="term" value="F:ATP hydrolysis activity"/>
    <property type="evidence" value="ECO:0007669"/>
    <property type="project" value="InterPro"/>
</dbReference>
<feature type="domain" description="ABC transporter" evidence="3">
    <location>
        <begin position="6"/>
        <end position="220"/>
    </location>
</feature>
<dbReference type="InterPro" id="IPR003593">
    <property type="entry name" value="AAA+_ATPase"/>
</dbReference>
<dbReference type="PROSITE" id="PS00211">
    <property type="entry name" value="ABC_TRANSPORTER_1"/>
    <property type="match status" value="1"/>
</dbReference>
<dbReference type="Gene3D" id="3.40.50.300">
    <property type="entry name" value="P-loop containing nucleotide triphosphate hydrolases"/>
    <property type="match status" value="1"/>
</dbReference>
<name>A0A645GJU8_9ZZZZ</name>
<keyword evidence="2 4" id="KW-0067">ATP-binding</keyword>
<keyword evidence="4" id="KW-0378">Hydrolase</keyword>
<dbReference type="Pfam" id="PF00005">
    <property type="entry name" value="ABC_tran"/>
    <property type="match status" value="1"/>
</dbReference>
<evidence type="ECO:0000313" key="4">
    <source>
        <dbReference type="EMBL" id="MPN24214.1"/>
    </source>
</evidence>
<dbReference type="PROSITE" id="PS50893">
    <property type="entry name" value="ABC_TRANSPORTER_2"/>
    <property type="match status" value="1"/>
</dbReference>
<dbReference type="PANTHER" id="PTHR24220:SF659">
    <property type="entry name" value="TRANSPORTER, PUTATIVE-RELATED"/>
    <property type="match status" value="1"/>
</dbReference>
<dbReference type="AlphaFoldDB" id="A0A645GJU8"/>
<proteinExistence type="predicted"/>
<dbReference type="InterPro" id="IPR003439">
    <property type="entry name" value="ABC_transporter-like_ATP-bd"/>
</dbReference>
<dbReference type="InterPro" id="IPR015854">
    <property type="entry name" value="ABC_transpr_LolD-like"/>
</dbReference>
<comment type="caution">
    <text evidence="4">The sequence shown here is derived from an EMBL/GenBank/DDBJ whole genome shotgun (WGS) entry which is preliminary data.</text>
</comment>
<dbReference type="InterPro" id="IPR027417">
    <property type="entry name" value="P-loop_NTPase"/>
</dbReference>
<evidence type="ECO:0000259" key="3">
    <source>
        <dbReference type="PROSITE" id="PS50893"/>
    </source>
</evidence>